<dbReference type="InterPro" id="IPR058667">
    <property type="entry name" value="DUF6242_C"/>
</dbReference>
<dbReference type="Gene3D" id="2.130.10.10">
    <property type="entry name" value="YVTN repeat-like/Quinoprotein amine dehydrogenase"/>
    <property type="match status" value="1"/>
</dbReference>
<protein>
    <recommendedName>
        <fullName evidence="1">DUF6242 domain-containing protein</fullName>
    </recommendedName>
</protein>
<dbReference type="SUPFAM" id="SSF50939">
    <property type="entry name" value="Sialidases"/>
    <property type="match status" value="2"/>
</dbReference>
<accession>A0A6J5L7E3</accession>
<reference evidence="2" key="1">
    <citation type="submission" date="2020-04" db="EMBL/GenBank/DDBJ databases">
        <authorList>
            <person name="Chiriac C."/>
            <person name="Salcher M."/>
            <person name="Ghai R."/>
            <person name="Kavagutti S V."/>
        </authorList>
    </citation>
    <scope>NUCLEOTIDE SEQUENCE</scope>
</reference>
<gene>
    <name evidence="2" type="ORF">UFOVP116_9</name>
</gene>
<name>A0A6J5L7E3_9CAUD</name>
<dbReference type="InterPro" id="IPR036278">
    <property type="entry name" value="Sialidase_sf"/>
</dbReference>
<dbReference type="InterPro" id="IPR015943">
    <property type="entry name" value="WD40/YVTN_repeat-like_dom_sf"/>
</dbReference>
<evidence type="ECO:0000313" key="2">
    <source>
        <dbReference type="EMBL" id="CAB4129442.1"/>
    </source>
</evidence>
<evidence type="ECO:0000259" key="1">
    <source>
        <dbReference type="Pfam" id="PF25852"/>
    </source>
</evidence>
<organism evidence="2">
    <name type="scientific">uncultured Caudovirales phage</name>
    <dbReference type="NCBI Taxonomy" id="2100421"/>
    <lineage>
        <taxon>Viruses</taxon>
        <taxon>Duplodnaviria</taxon>
        <taxon>Heunggongvirae</taxon>
        <taxon>Uroviricota</taxon>
        <taxon>Caudoviricetes</taxon>
        <taxon>Peduoviridae</taxon>
        <taxon>Maltschvirus</taxon>
        <taxon>Maltschvirus maltsch</taxon>
    </lineage>
</organism>
<feature type="domain" description="DUF6242" evidence="1">
    <location>
        <begin position="484"/>
        <end position="597"/>
    </location>
</feature>
<dbReference type="EMBL" id="LR796237">
    <property type="protein sequence ID" value="CAB4129442.1"/>
    <property type="molecule type" value="Genomic_DNA"/>
</dbReference>
<sequence>MSNFDPITFSAVSKLKPEVGTMQLVPEGFISSKYLDSGAVFSPVDYPDLAAAFPNSYPSDVVATTYSLPYNPSSYGAIAQTLGTVVGVYSMDGTPDTHYIIFSTGKVYKSVAGSAPVFHKQITTPLGANAILQPNYVNPLAVNNRIYCGGSGAATAYNIWYPETYFIDLTQDFATVAVTVPRTTFSWRCVYTRYRAATGTYIALGFPNASGTTMAVCTSTDGITFTQVATGIAVNASILAGFTGSPTTWVLSTSSTGVFTSTDGLVWTTRTTTAAFNSLAYSTGNSLFVASVAAVGGALQTSPDGITWTSRPQTTPVCTTSISKVMTNGSDIIAVAQNGQTQYSSTGTAFVGKNIPTILYGGGLFFTSYSASSDNYLVYVGTILNTTNCHYQTQKMTVANYNVATNPTNTGLITKTNTTCLALEPPVFLANGLTGCSVEYTQSISSMYSISGYVTTDGGVNWSPMAINLDKLGYFYGAAMRASIIASDSKFYVIFNTGTGNSTSVQMASSADGINWSFSAVYTNTNQLQGLVAFKNKLYLLTSGGLFVSADDGNTWSTVSGVSWSSGQVLYKTNSVIGLVNLTQYTFNSIDGVNWRTIWSLSQMSGVTQGYVTCGTDRMVVQNATNYTQMYELKGEEVAHTTYAIPAHRAEYQVVGNSMLLYTGGYALVSNNFLNWKTVKIGNGIKLTGYSNNNDWAVINDNFVKLSFDASSRQVPMVASTVNGAKWVVRAKK</sequence>
<proteinExistence type="predicted"/>
<dbReference type="Pfam" id="PF25852">
    <property type="entry name" value="DUF6242_C"/>
    <property type="match status" value="1"/>
</dbReference>